<gene>
    <name evidence="3" type="ORF">g.16231</name>
</gene>
<dbReference type="InterPro" id="IPR050951">
    <property type="entry name" value="Retrovirus_Pol_polyprotein"/>
</dbReference>
<dbReference type="InterPro" id="IPR036875">
    <property type="entry name" value="Znf_CCHC_sf"/>
</dbReference>
<accession>A0A1B6FHF6</accession>
<dbReference type="PANTHER" id="PTHR37984">
    <property type="entry name" value="PROTEIN CBG26694"/>
    <property type="match status" value="1"/>
</dbReference>
<dbReference type="GO" id="GO:0003676">
    <property type="term" value="F:nucleic acid binding"/>
    <property type="evidence" value="ECO:0007669"/>
    <property type="project" value="InterPro"/>
</dbReference>
<evidence type="ECO:0000313" key="3">
    <source>
        <dbReference type="EMBL" id="JAS49646.1"/>
    </source>
</evidence>
<evidence type="ECO:0000259" key="2">
    <source>
        <dbReference type="SMART" id="SM00343"/>
    </source>
</evidence>
<feature type="domain" description="CCHC-type" evidence="2">
    <location>
        <begin position="25"/>
        <end position="41"/>
    </location>
</feature>
<dbReference type="PANTHER" id="PTHR37984:SF10">
    <property type="entry name" value="RIBONUCLEASE H"/>
    <property type="match status" value="1"/>
</dbReference>
<evidence type="ECO:0000256" key="1">
    <source>
        <dbReference type="SAM" id="MobiDB-lite"/>
    </source>
</evidence>
<name>A0A1B6FHF6_9HEMI</name>
<feature type="domain" description="CCHC-type" evidence="2">
    <location>
        <begin position="45"/>
        <end position="61"/>
    </location>
</feature>
<dbReference type="Gene3D" id="2.40.70.10">
    <property type="entry name" value="Acid Proteases"/>
    <property type="match status" value="1"/>
</dbReference>
<dbReference type="EMBL" id="GECZ01020123">
    <property type="protein sequence ID" value="JAS49646.1"/>
    <property type="molecule type" value="Transcribed_RNA"/>
</dbReference>
<reference evidence="3" key="1">
    <citation type="submission" date="2015-11" db="EMBL/GenBank/DDBJ databases">
        <title>De novo transcriptome assembly of four potential Pierce s Disease insect vectors from Arizona vineyards.</title>
        <authorList>
            <person name="Tassone E.E."/>
        </authorList>
    </citation>
    <scope>NUCLEOTIDE SEQUENCE</scope>
</reference>
<feature type="non-terminal residue" evidence="3">
    <location>
        <position position="215"/>
    </location>
</feature>
<dbReference type="SUPFAM" id="SSF50630">
    <property type="entry name" value="Acid proteases"/>
    <property type="match status" value="1"/>
</dbReference>
<feature type="non-terminal residue" evidence="3">
    <location>
        <position position="1"/>
    </location>
</feature>
<dbReference type="AlphaFoldDB" id="A0A1B6FHF6"/>
<dbReference type="InterPro" id="IPR001878">
    <property type="entry name" value="Znf_CCHC"/>
</dbReference>
<organism evidence="3">
    <name type="scientific">Cuerna arida</name>
    <dbReference type="NCBI Taxonomy" id="1464854"/>
    <lineage>
        <taxon>Eukaryota</taxon>
        <taxon>Metazoa</taxon>
        <taxon>Ecdysozoa</taxon>
        <taxon>Arthropoda</taxon>
        <taxon>Hexapoda</taxon>
        <taxon>Insecta</taxon>
        <taxon>Pterygota</taxon>
        <taxon>Neoptera</taxon>
        <taxon>Paraneoptera</taxon>
        <taxon>Hemiptera</taxon>
        <taxon>Auchenorrhyncha</taxon>
        <taxon>Membracoidea</taxon>
        <taxon>Cicadellidae</taxon>
        <taxon>Cicadellinae</taxon>
        <taxon>Proconiini</taxon>
        <taxon>Cuerna</taxon>
    </lineage>
</organism>
<dbReference type="InterPro" id="IPR021109">
    <property type="entry name" value="Peptidase_aspartic_dom_sf"/>
</dbReference>
<sequence>DATTLTPGGHHHNPKSSASHDYKVQCSCCGNVGHLRHQCRFFGVTCNACGKKNHIAKVCRSKGKPQNQQSKFKHFKNKNDSRHNYVEVCSQNTDSNVEPESYEEDISNLFKMNEIKVERIKVSPVKLELIVKGKPIYFEADTGASVSVCSEQFYKENLNSCKLLPTDLSLSSYTNEPIVPLGKIEVDVQYQGVSKFLELFVIKKGAHPLIGRNWL</sequence>
<protein>
    <recommendedName>
        <fullName evidence="2">CCHC-type domain-containing protein</fullName>
    </recommendedName>
</protein>
<feature type="region of interest" description="Disordered" evidence="1">
    <location>
        <begin position="1"/>
        <end position="21"/>
    </location>
</feature>
<dbReference type="GO" id="GO:0008270">
    <property type="term" value="F:zinc ion binding"/>
    <property type="evidence" value="ECO:0007669"/>
    <property type="project" value="InterPro"/>
</dbReference>
<proteinExistence type="predicted"/>
<dbReference type="SUPFAM" id="SSF57756">
    <property type="entry name" value="Retrovirus zinc finger-like domains"/>
    <property type="match status" value="1"/>
</dbReference>
<dbReference type="SMART" id="SM00343">
    <property type="entry name" value="ZnF_C2HC"/>
    <property type="match status" value="2"/>
</dbReference>
<dbReference type="Gene3D" id="4.10.60.10">
    <property type="entry name" value="Zinc finger, CCHC-type"/>
    <property type="match status" value="1"/>
</dbReference>